<proteinExistence type="predicted"/>
<protein>
    <submittedName>
        <fullName evidence="2">Uncharacterized protein</fullName>
    </submittedName>
</protein>
<dbReference type="Proteomes" id="UP000887580">
    <property type="component" value="Unplaced"/>
</dbReference>
<evidence type="ECO:0000313" key="2">
    <source>
        <dbReference type="WBParaSite" id="PS1159_v2.g4264.t1"/>
    </source>
</evidence>
<dbReference type="WBParaSite" id="PS1159_v2.g4264.t1">
    <property type="protein sequence ID" value="PS1159_v2.g4264.t1"/>
    <property type="gene ID" value="PS1159_v2.g4264"/>
</dbReference>
<sequence length="342" mass="40284">MISTLDVKRKQQKKMIEQKFIPDRVCGDIPFHHYRSIFAKSSNYIEFIKQLEQSTSRHDFIFWFFDIIAGGREEHIHGISVKEIDNEVKNAYRNVSEILKHASENKSMSDYIITEYPMIFKIPFEKICHNPILFTVRNNDEIFRYRQNALNNIRIKILENMNDEFIHLNPMKGLSPYDLPEAPTELGYEKPDERKSETQPFFSLYHRFIAPTELGYEKPDERKLEIQPFFSLYHHFVGLLTYSKRIPDTTDCILVDKDPYKRLQIETYMKDINIDKLVKVDADKVQELGLNESTVVIVGGPKFHDDDGQQSFYKPKRVRVLSNVLQQSSTEILVLFVDYGEI</sequence>
<accession>A0AC35GEY0</accession>
<reference evidence="2" key="1">
    <citation type="submission" date="2022-11" db="UniProtKB">
        <authorList>
            <consortium name="WormBaseParasite"/>
        </authorList>
    </citation>
    <scope>IDENTIFICATION</scope>
</reference>
<organism evidence="1 2">
    <name type="scientific">Panagrolaimus sp. PS1159</name>
    <dbReference type="NCBI Taxonomy" id="55785"/>
    <lineage>
        <taxon>Eukaryota</taxon>
        <taxon>Metazoa</taxon>
        <taxon>Ecdysozoa</taxon>
        <taxon>Nematoda</taxon>
        <taxon>Chromadorea</taxon>
        <taxon>Rhabditida</taxon>
        <taxon>Tylenchina</taxon>
        <taxon>Panagrolaimomorpha</taxon>
        <taxon>Panagrolaimoidea</taxon>
        <taxon>Panagrolaimidae</taxon>
        <taxon>Panagrolaimus</taxon>
    </lineage>
</organism>
<evidence type="ECO:0000313" key="1">
    <source>
        <dbReference type="Proteomes" id="UP000887580"/>
    </source>
</evidence>
<name>A0AC35GEY0_9BILA</name>